<dbReference type="Proteomes" id="UP000275267">
    <property type="component" value="Unassembled WGS sequence"/>
</dbReference>
<evidence type="ECO:0000313" key="2">
    <source>
        <dbReference type="Proteomes" id="UP000275267"/>
    </source>
</evidence>
<gene>
    <name evidence="1" type="ORF">C2845_PM14G13100</name>
</gene>
<evidence type="ECO:0000313" key="1">
    <source>
        <dbReference type="EMBL" id="RLM61358.1"/>
    </source>
</evidence>
<organism evidence="1 2">
    <name type="scientific">Panicum miliaceum</name>
    <name type="common">Proso millet</name>
    <name type="synonym">Broomcorn millet</name>
    <dbReference type="NCBI Taxonomy" id="4540"/>
    <lineage>
        <taxon>Eukaryota</taxon>
        <taxon>Viridiplantae</taxon>
        <taxon>Streptophyta</taxon>
        <taxon>Embryophyta</taxon>
        <taxon>Tracheophyta</taxon>
        <taxon>Spermatophyta</taxon>
        <taxon>Magnoliopsida</taxon>
        <taxon>Liliopsida</taxon>
        <taxon>Poales</taxon>
        <taxon>Poaceae</taxon>
        <taxon>PACMAD clade</taxon>
        <taxon>Panicoideae</taxon>
        <taxon>Panicodae</taxon>
        <taxon>Paniceae</taxon>
        <taxon>Panicinae</taxon>
        <taxon>Panicum</taxon>
        <taxon>Panicum sect. Panicum</taxon>
    </lineage>
</organism>
<dbReference type="STRING" id="4540.A0A3L6PNC9"/>
<evidence type="ECO:0008006" key="3">
    <source>
        <dbReference type="Google" id="ProtNLM"/>
    </source>
</evidence>
<dbReference type="EMBL" id="PQIB02000016">
    <property type="protein sequence ID" value="RLM61358.1"/>
    <property type="molecule type" value="Genomic_DNA"/>
</dbReference>
<keyword evidence="2" id="KW-1185">Reference proteome</keyword>
<proteinExistence type="predicted"/>
<name>A0A3L6PNC9_PANMI</name>
<sequence>MCCKDVTGTQLSTQKFIEKVNAVIKQYNGKLVEELELKYLQLSSFVKSDDQVNIVSLASFLSDAPFIEELEIHFAVCASPHCSEVIRRLRRCTHNHLNGLCITGFAGCTG</sequence>
<comment type="caution">
    <text evidence="1">The sequence shown here is derived from an EMBL/GenBank/DDBJ whole genome shotgun (WGS) entry which is preliminary data.</text>
</comment>
<dbReference type="OrthoDB" id="594804at2759"/>
<protein>
    <recommendedName>
        <fullName evidence="3">FBD domain-containing protein</fullName>
    </recommendedName>
</protein>
<reference evidence="2" key="1">
    <citation type="journal article" date="2019" name="Nat. Commun.">
        <title>The genome of broomcorn millet.</title>
        <authorList>
            <person name="Zou C."/>
            <person name="Miki D."/>
            <person name="Li D."/>
            <person name="Tang Q."/>
            <person name="Xiao L."/>
            <person name="Rajput S."/>
            <person name="Deng P."/>
            <person name="Jia W."/>
            <person name="Huang R."/>
            <person name="Zhang M."/>
            <person name="Sun Y."/>
            <person name="Hu J."/>
            <person name="Fu X."/>
            <person name="Schnable P.S."/>
            <person name="Li F."/>
            <person name="Zhang H."/>
            <person name="Feng B."/>
            <person name="Zhu X."/>
            <person name="Liu R."/>
            <person name="Schnable J.C."/>
            <person name="Zhu J.-K."/>
            <person name="Zhang H."/>
        </authorList>
    </citation>
    <scope>NUCLEOTIDE SEQUENCE [LARGE SCALE GENOMIC DNA]</scope>
</reference>
<dbReference type="AlphaFoldDB" id="A0A3L6PNC9"/>
<accession>A0A3L6PNC9</accession>